<comment type="caution">
    <text evidence="2">The sequence shown here is derived from an EMBL/GenBank/DDBJ whole genome shotgun (WGS) entry which is preliminary data.</text>
</comment>
<organism evidence="2 3">
    <name type="scientific">Cognatilysobacter xinjiangensis</name>
    <dbReference type="NCBI Taxonomy" id="546892"/>
    <lineage>
        <taxon>Bacteria</taxon>
        <taxon>Pseudomonadati</taxon>
        <taxon>Pseudomonadota</taxon>
        <taxon>Gammaproteobacteria</taxon>
        <taxon>Lysobacterales</taxon>
        <taxon>Lysobacteraceae</taxon>
        <taxon>Cognatilysobacter</taxon>
    </lineage>
</organism>
<name>A0ABQ3C0S9_9GAMM</name>
<dbReference type="RefSeq" id="WP_189447883.1">
    <property type="nucleotide sequence ID" value="NZ_BMXY01000001.1"/>
</dbReference>
<accession>A0ABQ3C0S9</accession>
<evidence type="ECO:0000313" key="3">
    <source>
        <dbReference type="Proteomes" id="UP000643403"/>
    </source>
</evidence>
<evidence type="ECO:0000313" key="2">
    <source>
        <dbReference type="EMBL" id="GGZ60192.1"/>
    </source>
</evidence>
<reference evidence="3" key="1">
    <citation type="journal article" date="2019" name="Int. J. Syst. Evol. Microbiol.">
        <title>The Global Catalogue of Microorganisms (GCM) 10K type strain sequencing project: providing services to taxonomists for standard genome sequencing and annotation.</title>
        <authorList>
            <consortium name="The Broad Institute Genomics Platform"/>
            <consortium name="The Broad Institute Genome Sequencing Center for Infectious Disease"/>
            <person name="Wu L."/>
            <person name="Ma J."/>
        </authorList>
    </citation>
    <scope>NUCLEOTIDE SEQUENCE [LARGE SCALE GENOMIC DNA]</scope>
    <source>
        <strain evidence="3">KCTC 22558</strain>
    </source>
</reference>
<feature type="region of interest" description="Disordered" evidence="1">
    <location>
        <begin position="78"/>
        <end position="99"/>
    </location>
</feature>
<evidence type="ECO:0000256" key="1">
    <source>
        <dbReference type="SAM" id="MobiDB-lite"/>
    </source>
</evidence>
<feature type="compositionally biased region" description="Basic and acidic residues" evidence="1">
    <location>
        <begin position="86"/>
        <end position="99"/>
    </location>
</feature>
<sequence>MQERIEVGQMVFVTDGAMGVGAVRETRGEDIVVNIQNAGDFVLPVSAVRDVHSGKVLLDLDRLEPDVVEALRHVHDAEAPPYAVLDPKDGTPDDTKRTH</sequence>
<protein>
    <submittedName>
        <fullName evidence="2">Uncharacterized protein</fullName>
    </submittedName>
</protein>
<keyword evidence="3" id="KW-1185">Reference proteome</keyword>
<dbReference type="EMBL" id="BMXY01000001">
    <property type="protein sequence ID" value="GGZ60192.1"/>
    <property type="molecule type" value="Genomic_DNA"/>
</dbReference>
<gene>
    <name evidence="2" type="ORF">GCM10008101_12540</name>
</gene>
<proteinExistence type="predicted"/>
<dbReference type="Proteomes" id="UP000643403">
    <property type="component" value="Unassembled WGS sequence"/>
</dbReference>